<proteinExistence type="predicted"/>
<dbReference type="EMBL" id="CAUYUJ010000002">
    <property type="protein sequence ID" value="CAK0788112.1"/>
    <property type="molecule type" value="Genomic_DNA"/>
</dbReference>
<dbReference type="Proteomes" id="UP001189429">
    <property type="component" value="Unassembled WGS sequence"/>
</dbReference>
<dbReference type="InterPro" id="IPR053023">
    <property type="entry name" value="FLAP_modulator"/>
</dbReference>
<dbReference type="Pfam" id="PF07466">
    <property type="entry name" value="DUF1517"/>
    <property type="match status" value="1"/>
</dbReference>
<comment type="caution">
    <text evidence="1">The sequence shown here is derived from an EMBL/GenBank/DDBJ whole genome shotgun (WGS) entry which is preliminary data.</text>
</comment>
<evidence type="ECO:0000313" key="2">
    <source>
        <dbReference type="Proteomes" id="UP001189429"/>
    </source>
</evidence>
<dbReference type="InterPro" id="IPR010903">
    <property type="entry name" value="DUF1517"/>
</dbReference>
<keyword evidence="2" id="KW-1185">Reference proteome</keyword>
<name>A0ABN9P8D8_9DINO</name>
<reference evidence="1" key="1">
    <citation type="submission" date="2023-10" db="EMBL/GenBank/DDBJ databases">
        <authorList>
            <person name="Chen Y."/>
            <person name="Shah S."/>
            <person name="Dougan E. K."/>
            <person name="Thang M."/>
            <person name="Chan C."/>
        </authorList>
    </citation>
    <scope>NUCLEOTIDE SEQUENCE [LARGE SCALE GENOMIC DNA]</scope>
</reference>
<protein>
    <submittedName>
        <fullName evidence="1">Uncharacterized protein</fullName>
    </submittedName>
</protein>
<dbReference type="PANTHER" id="PTHR33975">
    <property type="entry name" value="MYELIN-ASSOCIATED OLIGODENDROCYTE BASIC PROTEIN"/>
    <property type="match status" value="1"/>
</dbReference>
<organism evidence="1 2">
    <name type="scientific">Prorocentrum cordatum</name>
    <dbReference type="NCBI Taxonomy" id="2364126"/>
    <lineage>
        <taxon>Eukaryota</taxon>
        <taxon>Sar</taxon>
        <taxon>Alveolata</taxon>
        <taxon>Dinophyceae</taxon>
        <taxon>Prorocentrales</taxon>
        <taxon>Prorocentraceae</taxon>
        <taxon>Prorocentrum</taxon>
    </lineage>
</organism>
<dbReference type="PANTHER" id="PTHR33975:SF2">
    <property type="entry name" value="MYELIN-ASSOCIATED OLIGODENDROCYTE BASIC PROTEIN"/>
    <property type="match status" value="1"/>
</dbReference>
<sequence length="225" mass="24709">MARLDDPYAYCSAVKLQVGMQYTPTILDGLNKLSETCDTSTDQGLHQLLLDMVLLLQRNEANWRYAHVERALSSSEDEGREAGATLQRWGVEGQSKWGDGQDYSDKNTPQGVTEYVVVTMLVSCYGIVCAGDGDEVKIRNSTDLKKVVTAISGVQVDELIQLDVQWLPEEKGDSMSGLEVTVKFPEMMISSPLSLFPRVSFSLVERGDGGPVPAEACFCFIDAGR</sequence>
<evidence type="ECO:0000313" key="1">
    <source>
        <dbReference type="EMBL" id="CAK0788112.1"/>
    </source>
</evidence>
<gene>
    <name evidence="1" type="ORF">PCOR1329_LOCUS77</name>
</gene>
<accession>A0ABN9P8D8</accession>